<evidence type="ECO:0000313" key="1">
    <source>
        <dbReference type="EMBL" id="RWA09892.1"/>
    </source>
</evidence>
<evidence type="ECO:0000313" key="2">
    <source>
        <dbReference type="Proteomes" id="UP000286045"/>
    </source>
</evidence>
<sequence>MTSEQLKKEPVRINGRQINGDWLYECVEQLVGRDNFTIALKNDIYYIETEKELDTKELRRIYLSGRSLSTTLVGDGGGGSEKA</sequence>
<gene>
    <name evidence="1" type="ORF">EKO27_g5201</name>
</gene>
<reference evidence="1 2" key="1">
    <citation type="submission" date="2018-12" db="EMBL/GenBank/DDBJ databases">
        <title>Draft genome sequence of Xylaria grammica IHI A82.</title>
        <authorList>
            <person name="Buettner E."/>
            <person name="Kellner H."/>
        </authorList>
    </citation>
    <scope>NUCLEOTIDE SEQUENCE [LARGE SCALE GENOMIC DNA]</scope>
    <source>
        <strain evidence="1 2">IHI A82</strain>
    </source>
</reference>
<dbReference type="Proteomes" id="UP000286045">
    <property type="component" value="Unassembled WGS sequence"/>
</dbReference>
<organism evidence="1 2">
    <name type="scientific">Xylaria grammica</name>
    <dbReference type="NCBI Taxonomy" id="363999"/>
    <lineage>
        <taxon>Eukaryota</taxon>
        <taxon>Fungi</taxon>
        <taxon>Dikarya</taxon>
        <taxon>Ascomycota</taxon>
        <taxon>Pezizomycotina</taxon>
        <taxon>Sordariomycetes</taxon>
        <taxon>Xylariomycetidae</taxon>
        <taxon>Xylariales</taxon>
        <taxon>Xylariaceae</taxon>
        <taxon>Xylaria</taxon>
    </lineage>
</organism>
<proteinExistence type="predicted"/>
<comment type="caution">
    <text evidence="1">The sequence shown here is derived from an EMBL/GenBank/DDBJ whole genome shotgun (WGS) entry which is preliminary data.</text>
</comment>
<protein>
    <submittedName>
        <fullName evidence="1">Uncharacterized protein</fullName>
    </submittedName>
</protein>
<accession>A0A439D657</accession>
<keyword evidence="2" id="KW-1185">Reference proteome</keyword>
<name>A0A439D657_9PEZI</name>
<dbReference type="AlphaFoldDB" id="A0A439D657"/>
<dbReference type="EMBL" id="RYZI01000135">
    <property type="protein sequence ID" value="RWA09892.1"/>
    <property type="molecule type" value="Genomic_DNA"/>
</dbReference>